<gene>
    <name evidence="4" type="ORF">KO353_07680</name>
</gene>
<dbReference type="RefSeq" id="WP_218287108.1">
    <property type="nucleotide sequence ID" value="NZ_CP076448.1"/>
</dbReference>
<keyword evidence="3" id="KW-0812">Transmembrane</keyword>
<evidence type="ECO:0000313" key="4">
    <source>
        <dbReference type="EMBL" id="QXM26057.1"/>
    </source>
</evidence>
<keyword evidence="1" id="KW-0175">Coiled coil</keyword>
<organism evidence="4 5">
    <name type="scientific">Elioraea tepida</name>
    <dbReference type="NCBI Taxonomy" id="2843330"/>
    <lineage>
        <taxon>Bacteria</taxon>
        <taxon>Pseudomonadati</taxon>
        <taxon>Pseudomonadota</taxon>
        <taxon>Alphaproteobacteria</taxon>
        <taxon>Acetobacterales</taxon>
        <taxon>Elioraeaceae</taxon>
        <taxon>Elioraea</taxon>
    </lineage>
</organism>
<feature type="compositionally biased region" description="Low complexity" evidence="2">
    <location>
        <begin position="18"/>
        <end position="34"/>
    </location>
</feature>
<evidence type="ECO:0000256" key="3">
    <source>
        <dbReference type="SAM" id="Phobius"/>
    </source>
</evidence>
<feature type="coiled-coil region" evidence="1">
    <location>
        <begin position="231"/>
        <end position="314"/>
    </location>
</feature>
<accession>A0A975U461</accession>
<sequence>MTEDKRGGDGKPARPAVPSTGGPAEPGSAPAATPKATEGGDTALATPGASAESAPKPEAKPDAPKPGPKPEAPKPEAGPGGSQPAAASETRQGAKPADARPATPPAKPSEPAAASAAKPAARADASAAPPPAQADAAKPASALGSTLPLWIAVAGLALVVLWLLIDHPALPTGPDPALAALERRIAALEQRPAPAPPPPAPDPRIGALESRLAALEARPAPTPPPPPPPVDQEARAAITALSQRLAALENRPLPPAPEGSPADAEARAAIASLQARLSALEARPAPPPPPPSVDQEARAALAALQGRVQALEARPVAPDQSAALAALEARLAALGGVTALLEQGRPLGGALAQLPAGTAVPPALAAFAERPPPTLAELRLAFPEAARAAREAADAEAEDAWSRAAARLSSLITVRKGDEVLIGHPVAQTLARIERSLEAGDVAGAVAAADALTGGAREAIAPWRARAEALIAARAAIAELARSR</sequence>
<feature type="compositionally biased region" description="Low complexity" evidence="2">
    <location>
        <begin position="109"/>
        <end position="139"/>
    </location>
</feature>
<dbReference type="AlphaFoldDB" id="A0A975U461"/>
<feature type="compositionally biased region" description="Basic and acidic residues" evidence="2">
    <location>
        <begin position="1"/>
        <end position="12"/>
    </location>
</feature>
<keyword evidence="3" id="KW-0472">Membrane</keyword>
<keyword evidence="5" id="KW-1185">Reference proteome</keyword>
<evidence type="ECO:0000313" key="5">
    <source>
        <dbReference type="Proteomes" id="UP000694001"/>
    </source>
</evidence>
<name>A0A975U461_9PROT</name>
<evidence type="ECO:0008006" key="6">
    <source>
        <dbReference type="Google" id="ProtNLM"/>
    </source>
</evidence>
<dbReference type="EMBL" id="CP076448">
    <property type="protein sequence ID" value="QXM26057.1"/>
    <property type="molecule type" value="Genomic_DNA"/>
</dbReference>
<proteinExistence type="predicted"/>
<reference evidence="4" key="1">
    <citation type="submission" date="2021-06" db="EMBL/GenBank/DDBJ databases">
        <title>Elioraea tepida, sp. nov., a moderately thermophilic aerobic anoxygenic phototrophic bacterium isolated from an alkaline siliceous hot spring mat community in Yellowstone National Park, WY, USA.</title>
        <authorList>
            <person name="Saini M.K."/>
            <person name="Yoshida S."/>
            <person name="Sebastian A."/>
            <person name="Hirose S."/>
            <person name="Hara E."/>
            <person name="Tamaki H."/>
            <person name="Soulier N.T."/>
            <person name="Albert I."/>
            <person name="Hanada S."/>
            <person name="Bryant D.A."/>
            <person name="Tank M."/>
        </authorList>
    </citation>
    <scope>NUCLEOTIDE SEQUENCE</scope>
    <source>
        <strain evidence="4">MS-P2</strain>
    </source>
</reference>
<protein>
    <recommendedName>
        <fullName evidence="6">Inner membrane protein</fullName>
    </recommendedName>
</protein>
<dbReference type="Proteomes" id="UP000694001">
    <property type="component" value="Chromosome"/>
</dbReference>
<evidence type="ECO:0000256" key="2">
    <source>
        <dbReference type="SAM" id="MobiDB-lite"/>
    </source>
</evidence>
<dbReference type="KEGG" id="elio:KO353_07680"/>
<feature type="region of interest" description="Disordered" evidence="2">
    <location>
        <begin position="1"/>
        <end position="139"/>
    </location>
</feature>
<keyword evidence="3" id="KW-1133">Transmembrane helix</keyword>
<evidence type="ECO:0000256" key="1">
    <source>
        <dbReference type="SAM" id="Coils"/>
    </source>
</evidence>
<feature type="transmembrane region" description="Helical" evidence="3">
    <location>
        <begin position="147"/>
        <end position="165"/>
    </location>
</feature>